<dbReference type="InterPro" id="IPR036426">
    <property type="entry name" value="Bulb-type_lectin_dom_sf"/>
</dbReference>
<dbReference type="PROSITE" id="PS50011">
    <property type="entry name" value="PROTEIN_KINASE_DOM"/>
    <property type="match status" value="1"/>
</dbReference>
<dbReference type="Gene3D" id="2.90.10.10">
    <property type="entry name" value="Bulb-type lectin domain"/>
    <property type="match status" value="1"/>
</dbReference>
<evidence type="ECO:0000256" key="12">
    <source>
        <dbReference type="ARBA" id="ARBA00022840"/>
    </source>
</evidence>
<dbReference type="InterPro" id="IPR024171">
    <property type="entry name" value="SRK-like_kinase"/>
</dbReference>
<feature type="chain" id="PRO_5032714830" description="Receptor-like serine/threonine-protein kinase" evidence="23">
    <location>
        <begin position="31"/>
        <end position="779"/>
    </location>
</feature>
<name>A0A835R8V2_VANPL</name>
<dbReference type="SMART" id="SM00473">
    <property type="entry name" value="PAN_AP"/>
    <property type="match status" value="1"/>
</dbReference>
<evidence type="ECO:0000256" key="18">
    <source>
        <dbReference type="ARBA" id="ARBA00047899"/>
    </source>
</evidence>
<dbReference type="PANTHER" id="PTHR47974:SF19">
    <property type="entry name" value="RECEPTOR-LIKE SERINE_THREONINE-PROTEIN KINASE"/>
    <property type="match status" value="1"/>
</dbReference>
<dbReference type="GO" id="GO:0005886">
    <property type="term" value="C:plasma membrane"/>
    <property type="evidence" value="ECO:0007669"/>
    <property type="project" value="UniProtKB-SubCell"/>
</dbReference>
<dbReference type="PIRSF" id="PIRSF000641">
    <property type="entry name" value="SRK"/>
    <property type="match status" value="1"/>
</dbReference>
<gene>
    <name evidence="27" type="ORF">HPP92_012370</name>
</gene>
<organism evidence="27 28">
    <name type="scientific">Vanilla planifolia</name>
    <name type="common">Vanilla</name>
    <dbReference type="NCBI Taxonomy" id="51239"/>
    <lineage>
        <taxon>Eukaryota</taxon>
        <taxon>Viridiplantae</taxon>
        <taxon>Streptophyta</taxon>
        <taxon>Embryophyta</taxon>
        <taxon>Tracheophyta</taxon>
        <taxon>Spermatophyta</taxon>
        <taxon>Magnoliopsida</taxon>
        <taxon>Liliopsida</taxon>
        <taxon>Asparagales</taxon>
        <taxon>Orchidaceae</taxon>
        <taxon>Vanilloideae</taxon>
        <taxon>Vanilleae</taxon>
        <taxon>Vanilla</taxon>
    </lineage>
</organism>
<evidence type="ECO:0000256" key="10">
    <source>
        <dbReference type="ARBA" id="ARBA00022741"/>
    </source>
</evidence>
<keyword evidence="12 20" id="KW-0067">ATP-binding</keyword>
<evidence type="ECO:0000256" key="21">
    <source>
        <dbReference type="PROSITE-ProRule" id="PRU10141"/>
    </source>
</evidence>
<evidence type="ECO:0000256" key="4">
    <source>
        <dbReference type="ARBA" id="ARBA00022536"/>
    </source>
</evidence>
<dbReference type="InterPro" id="IPR003609">
    <property type="entry name" value="Pan_app"/>
</dbReference>
<dbReference type="FunFam" id="2.90.10.10:FF:000002">
    <property type="entry name" value="Serine/threonine-protein kinase"/>
    <property type="match status" value="1"/>
</dbReference>
<dbReference type="PANTHER" id="PTHR47974">
    <property type="entry name" value="OS07G0415500 PROTEIN"/>
    <property type="match status" value="1"/>
</dbReference>
<dbReference type="InterPro" id="IPR001480">
    <property type="entry name" value="Bulb-type_lectin_dom"/>
</dbReference>
<dbReference type="GO" id="GO:0004674">
    <property type="term" value="F:protein serine/threonine kinase activity"/>
    <property type="evidence" value="ECO:0007669"/>
    <property type="project" value="UniProtKB-KW"/>
</dbReference>
<evidence type="ECO:0000256" key="2">
    <source>
        <dbReference type="ARBA" id="ARBA00022475"/>
    </source>
</evidence>
<dbReference type="GO" id="GO:0005524">
    <property type="term" value="F:ATP binding"/>
    <property type="evidence" value="ECO:0007669"/>
    <property type="project" value="UniProtKB-UniRule"/>
</dbReference>
<evidence type="ECO:0000256" key="17">
    <source>
        <dbReference type="ARBA" id="ARBA00023180"/>
    </source>
</evidence>
<evidence type="ECO:0000256" key="1">
    <source>
        <dbReference type="ARBA" id="ARBA00004251"/>
    </source>
</evidence>
<keyword evidence="11 20" id="KW-0418">Kinase</keyword>
<dbReference type="EMBL" id="JADCNL010000005">
    <property type="protein sequence ID" value="KAG0481512.1"/>
    <property type="molecule type" value="Genomic_DNA"/>
</dbReference>
<feature type="signal peptide" evidence="23">
    <location>
        <begin position="1"/>
        <end position="30"/>
    </location>
</feature>
<feature type="transmembrane region" description="Helical" evidence="22">
    <location>
        <begin position="434"/>
        <end position="456"/>
    </location>
</feature>
<comment type="similarity">
    <text evidence="20">Belongs to the protein kinase superfamily. Ser/Thr protein kinase family.</text>
</comment>
<keyword evidence="2" id="KW-1003">Cell membrane</keyword>
<evidence type="ECO:0000256" key="22">
    <source>
        <dbReference type="SAM" id="Phobius"/>
    </source>
</evidence>
<keyword evidence="14 22" id="KW-0472">Membrane</keyword>
<evidence type="ECO:0000256" key="3">
    <source>
        <dbReference type="ARBA" id="ARBA00022527"/>
    </source>
</evidence>
<reference evidence="27 28" key="1">
    <citation type="journal article" date="2020" name="Nat. Food">
        <title>A phased Vanilla planifolia genome enables genetic improvement of flavour and production.</title>
        <authorList>
            <person name="Hasing T."/>
            <person name="Tang H."/>
            <person name="Brym M."/>
            <person name="Khazi F."/>
            <person name="Huang T."/>
            <person name="Chambers A.H."/>
        </authorList>
    </citation>
    <scope>NUCLEOTIDE SEQUENCE [LARGE SCALE GENOMIC DNA]</scope>
    <source>
        <tissue evidence="27">Leaf</tissue>
    </source>
</reference>
<evidence type="ECO:0000256" key="16">
    <source>
        <dbReference type="ARBA" id="ARBA00023170"/>
    </source>
</evidence>
<evidence type="ECO:0000256" key="6">
    <source>
        <dbReference type="ARBA" id="ARBA00022679"/>
    </source>
</evidence>
<evidence type="ECO:0000256" key="20">
    <source>
        <dbReference type="PIRNR" id="PIRNR000641"/>
    </source>
</evidence>
<dbReference type="SMART" id="SM00108">
    <property type="entry name" value="B_lectin"/>
    <property type="match status" value="1"/>
</dbReference>
<dbReference type="GO" id="GO:0051707">
    <property type="term" value="P:response to other organism"/>
    <property type="evidence" value="ECO:0007669"/>
    <property type="project" value="UniProtKB-ARBA"/>
</dbReference>
<dbReference type="CDD" id="cd14066">
    <property type="entry name" value="STKc_IRAK"/>
    <property type="match status" value="1"/>
</dbReference>
<dbReference type="Pfam" id="PF08276">
    <property type="entry name" value="PAN_2"/>
    <property type="match status" value="1"/>
</dbReference>
<feature type="domain" description="Bulb-type lectin" evidence="25">
    <location>
        <begin position="31"/>
        <end position="151"/>
    </location>
</feature>
<evidence type="ECO:0000256" key="5">
    <source>
        <dbReference type="ARBA" id="ARBA00022553"/>
    </source>
</evidence>
<dbReference type="SUPFAM" id="SSF51110">
    <property type="entry name" value="alpha-D-mannose-specific plant lectins"/>
    <property type="match status" value="1"/>
</dbReference>
<dbReference type="Gene3D" id="1.10.510.10">
    <property type="entry name" value="Transferase(Phosphotransferase) domain 1"/>
    <property type="match status" value="1"/>
</dbReference>
<comment type="caution">
    <text evidence="27">The sequence shown here is derived from an EMBL/GenBank/DDBJ whole genome shotgun (WGS) entry which is preliminary data.</text>
</comment>
<dbReference type="SUPFAM" id="SSF56112">
    <property type="entry name" value="Protein kinase-like (PK-like)"/>
    <property type="match status" value="1"/>
</dbReference>
<dbReference type="GO" id="GO:0048544">
    <property type="term" value="P:recognition of pollen"/>
    <property type="evidence" value="ECO:0007669"/>
    <property type="project" value="InterPro"/>
</dbReference>
<evidence type="ECO:0000256" key="8">
    <source>
        <dbReference type="ARBA" id="ARBA00022729"/>
    </source>
</evidence>
<dbReference type="OrthoDB" id="5852090at2759"/>
<keyword evidence="4" id="KW-0245">EGF-like domain</keyword>
<dbReference type="FunFam" id="1.10.510.10:FF:000384">
    <property type="entry name" value="G-type lectin S-receptor-like serine/threonine-protein kinase"/>
    <property type="match status" value="1"/>
</dbReference>
<feature type="domain" description="Protein kinase" evidence="24">
    <location>
        <begin position="488"/>
        <end position="761"/>
    </location>
</feature>
<sequence>MEAMSNTCFLVSMNLLLVLFFLLKPNHTMASDRLSLGQSLSGKQTLISNDGTFALGFFSPGNSSKFYIGIWYNKLPGQTIIWVANRETPTSDPTTSKLQISDLGELVLLNSSKSLIWSSNSTSKATTAILLDTGNLVLRNDSTSEVDLWQSFAHPTDTCMPGGWLAVDKITGEYTKLTSWKNSEDPAPGFFAESMDPDGSNQYVLIWNGSNIYWTSGIWNGHYFANVPGTSDRTIFNLSFVDDKQRKFSSYLIKDKSFITRFVVDSDGQGKQWYWLSDRQQWQTVYTQPLAHCDVYSLCGPFGICDAKNLDSICGCPEGFQPASLKEWALSDWSLGCSRKTQLQCEADGFLPMDNLRLPAKPKSFKLRRYEECRDACLNDCSCTAYSYDNVCSIWNGGIRNLQQLHEGDNGGRSIYLRLAASDLPSSSGSGAKVIKVVLSSVAGVVAILFIAYCLMKVYERTKRAQTLRKLDNSLVQFSYTDLRRITRNFSEKLGSGGFGSVFKGTLPNSNQVAVKKLEGLRQGEKQFRAEVTALGSIQHVNLVRLYGFCSGGNERLLVYEYMPKGSLDAHLFLNESTELDWELRFQIILGTARGLAYLHEECRECIVHCDVKPDNVLLDAEFNPKVSDLGMAKLIGRDFSKVLTTMRGTIGYLAPEWIAGMPITPKVDVYSFGMMVFEVISGKRNNMHSEDGSMAFYPFWAAKKVVEGGSIVSLLDARLKGVVDLEQVTRVSRIACWCIQDLESQRPSMGQIVQILEGALDVNEPPLPLSLQNLAESV</sequence>
<dbReference type="PROSITE" id="PS00107">
    <property type="entry name" value="PROTEIN_KINASE_ATP"/>
    <property type="match status" value="1"/>
</dbReference>
<keyword evidence="6 20" id="KW-0808">Transferase</keyword>
<dbReference type="Pfam" id="PF00954">
    <property type="entry name" value="S_locus_glycop"/>
    <property type="match status" value="1"/>
</dbReference>
<comment type="subcellular location">
    <subcellularLocation>
        <location evidence="1">Cell membrane</location>
        <topology evidence="1">Single-pass type I membrane protein</topology>
    </subcellularLocation>
</comment>
<keyword evidence="3 20" id="KW-0723">Serine/threonine-protein kinase</keyword>
<dbReference type="PROSITE" id="PS50927">
    <property type="entry name" value="BULB_LECTIN"/>
    <property type="match status" value="1"/>
</dbReference>
<keyword evidence="15" id="KW-1015">Disulfide bond</keyword>
<keyword evidence="28" id="KW-1185">Reference proteome</keyword>
<evidence type="ECO:0000256" key="9">
    <source>
        <dbReference type="ARBA" id="ARBA00022734"/>
    </source>
</evidence>
<dbReference type="InterPro" id="IPR011009">
    <property type="entry name" value="Kinase-like_dom_sf"/>
</dbReference>
<protein>
    <recommendedName>
        <fullName evidence="20">Receptor-like serine/threonine-protein kinase</fullName>
        <ecNumber evidence="20">2.7.11.1</ecNumber>
    </recommendedName>
</protein>
<dbReference type="EC" id="2.7.11.1" evidence="20"/>
<keyword evidence="8 23" id="KW-0732">Signal</keyword>
<comment type="catalytic activity">
    <reaction evidence="18 20">
        <text>L-threonyl-[protein] + ATP = O-phospho-L-threonyl-[protein] + ADP + H(+)</text>
        <dbReference type="Rhea" id="RHEA:46608"/>
        <dbReference type="Rhea" id="RHEA-COMP:11060"/>
        <dbReference type="Rhea" id="RHEA-COMP:11605"/>
        <dbReference type="ChEBI" id="CHEBI:15378"/>
        <dbReference type="ChEBI" id="CHEBI:30013"/>
        <dbReference type="ChEBI" id="CHEBI:30616"/>
        <dbReference type="ChEBI" id="CHEBI:61977"/>
        <dbReference type="ChEBI" id="CHEBI:456216"/>
        <dbReference type="EC" id="2.7.11.1"/>
    </reaction>
</comment>
<proteinExistence type="inferred from homology"/>
<keyword evidence="7 22" id="KW-0812">Transmembrane</keyword>
<dbReference type="PROSITE" id="PS00108">
    <property type="entry name" value="PROTEIN_KINASE_ST"/>
    <property type="match status" value="1"/>
</dbReference>
<dbReference type="PROSITE" id="PS50948">
    <property type="entry name" value="PAN"/>
    <property type="match status" value="1"/>
</dbReference>
<feature type="binding site" evidence="21">
    <location>
        <position position="517"/>
    </location>
    <ligand>
        <name>ATP</name>
        <dbReference type="ChEBI" id="CHEBI:30616"/>
    </ligand>
</feature>
<dbReference type="InterPro" id="IPR000719">
    <property type="entry name" value="Prot_kinase_dom"/>
</dbReference>
<keyword evidence="10 20" id="KW-0547">Nucleotide-binding</keyword>
<dbReference type="AlphaFoldDB" id="A0A835R8V2"/>
<feature type="domain" description="Apple" evidence="26">
    <location>
        <begin position="345"/>
        <end position="420"/>
    </location>
</feature>
<dbReference type="GO" id="GO:0030246">
    <property type="term" value="F:carbohydrate binding"/>
    <property type="evidence" value="ECO:0007669"/>
    <property type="project" value="UniProtKB-KW"/>
</dbReference>
<keyword evidence="13 22" id="KW-1133">Transmembrane helix</keyword>
<evidence type="ECO:0000256" key="7">
    <source>
        <dbReference type="ARBA" id="ARBA00022692"/>
    </source>
</evidence>
<evidence type="ECO:0000256" key="13">
    <source>
        <dbReference type="ARBA" id="ARBA00022989"/>
    </source>
</evidence>
<evidence type="ECO:0000256" key="19">
    <source>
        <dbReference type="ARBA" id="ARBA00048679"/>
    </source>
</evidence>
<dbReference type="Gene3D" id="3.30.200.20">
    <property type="entry name" value="Phosphorylase Kinase, domain 1"/>
    <property type="match status" value="1"/>
</dbReference>
<dbReference type="SMART" id="SM00220">
    <property type="entry name" value="S_TKc"/>
    <property type="match status" value="1"/>
</dbReference>
<dbReference type="CDD" id="cd01098">
    <property type="entry name" value="PAN_AP_plant"/>
    <property type="match status" value="1"/>
</dbReference>
<evidence type="ECO:0000313" key="27">
    <source>
        <dbReference type="EMBL" id="KAG0481512.1"/>
    </source>
</evidence>
<keyword evidence="16" id="KW-0675">Receptor</keyword>
<dbReference type="CDD" id="cd00028">
    <property type="entry name" value="B_lectin"/>
    <property type="match status" value="1"/>
</dbReference>
<evidence type="ECO:0000259" key="24">
    <source>
        <dbReference type="PROSITE" id="PS50011"/>
    </source>
</evidence>
<evidence type="ECO:0000256" key="15">
    <source>
        <dbReference type="ARBA" id="ARBA00023157"/>
    </source>
</evidence>
<keyword evidence="17" id="KW-0325">Glycoprotein</keyword>
<comment type="catalytic activity">
    <reaction evidence="19 20">
        <text>L-seryl-[protein] + ATP = O-phospho-L-seryl-[protein] + ADP + H(+)</text>
        <dbReference type="Rhea" id="RHEA:17989"/>
        <dbReference type="Rhea" id="RHEA-COMP:9863"/>
        <dbReference type="Rhea" id="RHEA-COMP:11604"/>
        <dbReference type="ChEBI" id="CHEBI:15378"/>
        <dbReference type="ChEBI" id="CHEBI:29999"/>
        <dbReference type="ChEBI" id="CHEBI:30616"/>
        <dbReference type="ChEBI" id="CHEBI:83421"/>
        <dbReference type="ChEBI" id="CHEBI:456216"/>
        <dbReference type="EC" id="2.7.11.1"/>
    </reaction>
</comment>
<accession>A0A835R8V2</accession>
<evidence type="ECO:0000256" key="11">
    <source>
        <dbReference type="ARBA" id="ARBA00022777"/>
    </source>
</evidence>
<evidence type="ECO:0000259" key="26">
    <source>
        <dbReference type="PROSITE" id="PS50948"/>
    </source>
</evidence>
<dbReference type="FunFam" id="3.30.200.20:FF:000370">
    <property type="entry name" value="Receptor-like protein kinase 4"/>
    <property type="match status" value="1"/>
</dbReference>
<evidence type="ECO:0000259" key="25">
    <source>
        <dbReference type="PROSITE" id="PS50927"/>
    </source>
</evidence>
<keyword evidence="9" id="KW-0430">Lectin</keyword>
<dbReference type="InterPro" id="IPR017441">
    <property type="entry name" value="Protein_kinase_ATP_BS"/>
</dbReference>
<evidence type="ECO:0000256" key="14">
    <source>
        <dbReference type="ARBA" id="ARBA00023136"/>
    </source>
</evidence>
<dbReference type="Proteomes" id="UP000636800">
    <property type="component" value="Chromosome 5"/>
</dbReference>
<dbReference type="Pfam" id="PF00069">
    <property type="entry name" value="Pkinase"/>
    <property type="match status" value="1"/>
</dbReference>
<keyword evidence="5" id="KW-0597">Phosphoprotein</keyword>
<dbReference type="InterPro" id="IPR000858">
    <property type="entry name" value="S_locus_glycoprot_dom"/>
</dbReference>
<evidence type="ECO:0000256" key="23">
    <source>
        <dbReference type="SAM" id="SignalP"/>
    </source>
</evidence>
<dbReference type="Pfam" id="PF01453">
    <property type="entry name" value="B_lectin"/>
    <property type="match status" value="1"/>
</dbReference>
<evidence type="ECO:0000313" key="28">
    <source>
        <dbReference type="Proteomes" id="UP000636800"/>
    </source>
</evidence>
<dbReference type="InterPro" id="IPR008271">
    <property type="entry name" value="Ser/Thr_kinase_AS"/>
</dbReference>